<organism evidence="2 3">
    <name type="scientific">Serendipita vermifera MAFF 305830</name>
    <dbReference type="NCBI Taxonomy" id="933852"/>
    <lineage>
        <taxon>Eukaryota</taxon>
        <taxon>Fungi</taxon>
        <taxon>Dikarya</taxon>
        <taxon>Basidiomycota</taxon>
        <taxon>Agaricomycotina</taxon>
        <taxon>Agaricomycetes</taxon>
        <taxon>Sebacinales</taxon>
        <taxon>Serendipitaceae</taxon>
        <taxon>Serendipita</taxon>
    </lineage>
</organism>
<dbReference type="Proteomes" id="UP000054097">
    <property type="component" value="Unassembled WGS sequence"/>
</dbReference>
<dbReference type="InterPro" id="IPR036291">
    <property type="entry name" value="NAD(P)-bd_dom_sf"/>
</dbReference>
<dbReference type="SUPFAM" id="SSF51735">
    <property type="entry name" value="NAD(P)-binding Rossmann-fold domains"/>
    <property type="match status" value="1"/>
</dbReference>
<evidence type="ECO:0000256" key="1">
    <source>
        <dbReference type="SAM" id="SignalP"/>
    </source>
</evidence>
<sequence>MATKPNILIFGGLDLLVAALASQLIPPAPAEPLISHLRVVDKYSINPPTKFFPNSLLKLLQERQDIIEYRQSNLTNPAAVSKAYTDVTPNGLPYDYVIDSTAELVPDRPVELYIRNMFDVALNIARASAEQLSRTPGSIKAHIRLVCPFYEHKKDKKRYAEADPEGWKVKDMRGVWGHEALRAIASIEGLPLVALRTGLVYGNGFYQYEAVGLILLGLVYKHLGRDMTLLWSPDLPKNLINICDFAGVVWKAAEWMSTKTRNEANMLAGVPIPPSGDPSVTKENAPNVLLPSSGSVTVPLFNMVDESDATQRSLSEVVGRVFGVKVKFQGLIKGLFAGMKLKEVTEEANQAHMEAWNEIIMNSKPPVPSTPLSPYMPLSLVEEHGVAMQADRLKSILGYEFQYPRFDDRAVRDYIDWCRSEGIWPEIDTPTSS</sequence>
<protein>
    <recommendedName>
        <fullName evidence="4">NAD-dependent epimerase/dehydratase domain-containing protein</fullName>
    </recommendedName>
</protein>
<keyword evidence="1" id="KW-0732">Signal</keyword>
<name>A0A0C3ATQ9_SERVB</name>
<accession>A0A0C3ATQ9</accession>
<proteinExistence type="predicted"/>
<gene>
    <name evidence="2" type="ORF">M408DRAFT_11943</name>
</gene>
<dbReference type="STRING" id="933852.A0A0C3ATQ9"/>
<reference evidence="3" key="2">
    <citation type="submission" date="2015-01" db="EMBL/GenBank/DDBJ databases">
        <title>Evolutionary Origins and Diversification of the Mycorrhizal Mutualists.</title>
        <authorList>
            <consortium name="DOE Joint Genome Institute"/>
            <consortium name="Mycorrhizal Genomics Consortium"/>
            <person name="Kohler A."/>
            <person name="Kuo A."/>
            <person name="Nagy L.G."/>
            <person name="Floudas D."/>
            <person name="Copeland A."/>
            <person name="Barry K.W."/>
            <person name="Cichocki N."/>
            <person name="Veneault-Fourrey C."/>
            <person name="LaButti K."/>
            <person name="Lindquist E.A."/>
            <person name="Lipzen A."/>
            <person name="Lundell T."/>
            <person name="Morin E."/>
            <person name="Murat C."/>
            <person name="Riley R."/>
            <person name="Ohm R."/>
            <person name="Sun H."/>
            <person name="Tunlid A."/>
            <person name="Henrissat B."/>
            <person name="Grigoriev I.V."/>
            <person name="Hibbett D.S."/>
            <person name="Martin F."/>
        </authorList>
    </citation>
    <scope>NUCLEOTIDE SEQUENCE [LARGE SCALE GENOMIC DNA]</scope>
    <source>
        <strain evidence="3">MAFF 305830</strain>
    </source>
</reference>
<dbReference type="HOGENOM" id="CLU_045030_0_0_1"/>
<reference evidence="2 3" key="1">
    <citation type="submission" date="2014-04" db="EMBL/GenBank/DDBJ databases">
        <authorList>
            <consortium name="DOE Joint Genome Institute"/>
            <person name="Kuo A."/>
            <person name="Zuccaro A."/>
            <person name="Kohler A."/>
            <person name="Nagy L.G."/>
            <person name="Floudas D."/>
            <person name="Copeland A."/>
            <person name="Barry K.W."/>
            <person name="Cichocki N."/>
            <person name="Veneault-Fourrey C."/>
            <person name="LaButti K."/>
            <person name="Lindquist E.A."/>
            <person name="Lipzen A."/>
            <person name="Lundell T."/>
            <person name="Morin E."/>
            <person name="Murat C."/>
            <person name="Sun H."/>
            <person name="Tunlid A."/>
            <person name="Henrissat B."/>
            <person name="Grigoriev I.V."/>
            <person name="Hibbett D.S."/>
            <person name="Martin F."/>
            <person name="Nordberg H.P."/>
            <person name="Cantor M.N."/>
            <person name="Hua S.X."/>
        </authorList>
    </citation>
    <scope>NUCLEOTIDE SEQUENCE [LARGE SCALE GENOMIC DNA]</scope>
    <source>
        <strain evidence="2 3">MAFF 305830</strain>
    </source>
</reference>
<feature type="signal peptide" evidence="1">
    <location>
        <begin position="1"/>
        <end position="30"/>
    </location>
</feature>
<keyword evidence="3" id="KW-1185">Reference proteome</keyword>
<evidence type="ECO:0000313" key="2">
    <source>
        <dbReference type="EMBL" id="KIM22641.1"/>
    </source>
</evidence>
<dbReference type="Gene3D" id="3.40.50.720">
    <property type="entry name" value="NAD(P)-binding Rossmann-like Domain"/>
    <property type="match status" value="1"/>
</dbReference>
<dbReference type="EMBL" id="KN824351">
    <property type="protein sequence ID" value="KIM22641.1"/>
    <property type="molecule type" value="Genomic_DNA"/>
</dbReference>
<dbReference type="AlphaFoldDB" id="A0A0C3ATQ9"/>
<evidence type="ECO:0000313" key="3">
    <source>
        <dbReference type="Proteomes" id="UP000054097"/>
    </source>
</evidence>
<feature type="chain" id="PRO_5002175458" description="NAD-dependent epimerase/dehydratase domain-containing protein" evidence="1">
    <location>
        <begin position="31"/>
        <end position="433"/>
    </location>
</feature>
<dbReference type="OrthoDB" id="16464at2759"/>
<evidence type="ECO:0008006" key="4">
    <source>
        <dbReference type="Google" id="ProtNLM"/>
    </source>
</evidence>